<dbReference type="Proteomes" id="UP000298337">
    <property type="component" value="Unassembled WGS sequence"/>
</dbReference>
<evidence type="ECO:0000256" key="2">
    <source>
        <dbReference type="ARBA" id="ARBA00022676"/>
    </source>
</evidence>
<keyword evidence="4" id="KW-0812">Transmembrane</keyword>
<comment type="similarity">
    <text evidence="1">Belongs to the glycosyltransferase 2 family.</text>
</comment>
<name>A0A4Z0P280_9BACT</name>
<evidence type="ECO:0000256" key="3">
    <source>
        <dbReference type="ARBA" id="ARBA00022679"/>
    </source>
</evidence>
<feature type="transmembrane region" description="Helical" evidence="4">
    <location>
        <begin position="12"/>
        <end position="37"/>
    </location>
</feature>
<dbReference type="SUPFAM" id="SSF53448">
    <property type="entry name" value="Nucleotide-diphospho-sugar transferases"/>
    <property type="match status" value="1"/>
</dbReference>
<accession>A0A4Z0P280</accession>
<protein>
    <submittedName>
        <fullName evidence="5">Glycosyltransferase</fullName>
    </submittedName>
</protein>
<keyword evidence="4" id="KW-0472">Membrane</keyword>
<keyword evidence="2" id="KW-0328">Glycosyltransferase</keyword>
<sequence length="420" mass="46658">MHKNVEIVLMLASYAVQGLVLLACLHLFLPLVVFWTFRRKIREMLAPPAASGATPPTTEFVLLIPAHNEAELLPALLTSIKAQHYPAQLITPVVIADNCQDATAAIARKAQVLCLERFSAPPSNKMQALLFATETFLAQGLSGQRVVCIIDADCYLDPYFLVELNQSYTRPNAAQAMQCYRYVSNTFTSDVTVLDAAAEALRQCVLSGTRKLMEMDNFIYGLGFTAREQVFRELMALPTYSLAEDKDWKAHLVERGVKVDYCPKAQLSYVVVTDSVAFQKQRSRWLAGHFESMKKHGFQLLGLGLLRANLSQLDFACELLQPPRSLLLLCTVIFGVLSVWAKQYALVTCWVWWGLALTFCLYGLLGLRLVNAKREQYLLIFSGAVLILNVIKSAVAVLLGKGVQTWSATRTSSKQGVAVK</sequence>
<dbReference type="PROSITE" id="PS51257">
    <property type="entry name" value="PROKAR_LIPOPROTEIN"/>
    <property type="match status" value="1"/>
</dbReference>
<dbReference type="GO" id="GO:0016757">
    <property type="term" value="F:glycosyltransferase activity"/>
    <property type="evidence" value="ECO:0007669"/>
    <property type="project" value="UniProtKB-KW"/>
</dbReference>
<dbReference type="PANTHER" id="PTHR43630:SF1">
    <property type="entry name" value="POLY-BETA-1,6-N-ACETYL-D-GLUCOSAMINE SYNTHASE"/>
    <property type="match status" value="1"/>
</dbReference>
<reference evidence="5 6" key="1">
    <citation type="submission" date="2019-04" db="EMBL/GenBank/DDBJ databases">
        <authorList>
            <person name="Feng G."/>
            <person name="Zhang J."/>
            <person name="Zhu H."/>
        </authorList>
    </citation>
    <scope>NUCLEOTIDE SEQUENCE [LARGE SCALE GENOMIC DNA]</scope>
    <source>
        <strain evidence="5 6">92R-1</strain>
    </source>
</reference>
<keyword evidence="3 5" id="KW-0808">Transferase</keyword>
<dbReference type="AlphaFoldDB" id="A0A4Z0P280"/>
<keyword evidence="6" id="KW-1185">Reference proteome</keyword>
<dbReference type="InterPro" id="IPR029044">
    <property type="entry name" value="Nucleotide-diphossugar_trans"/>
</dbReference>
<dbReference type="OrthoDB" id="1523666at2"/>
<dbReference type="Gene3D" id="3.90.550.10">
    <property type="entry name" value="Spore Coat Polysaccharide Biosynthesis Protein SpsA, Chain A"/>
    <property type="match status" value="1"/>
</dbReference>
<dbReference type="EMBL" id="SRLA01000006">
    <property type="protein sequence ID" value="TGE04184.1"/>
    <property type="molecule type" value="Genomic_DNA"/>
</dbReference>
<feature type="transmembrane region" description="Helical" evidence="4">
    <location>
        <begin position="350"/>
        <end position="370"/>
    </location>
</feature>
<evidence type="ECO:0000256" key="4">
    <source>
        <dbReference type="SAM" id="Phobius"/>
    </source>
</evidence>
<gene>
    <name evidence="5" type="ORF">EU556_23225</name>
</gene>
<evidence type="ECO:0000256" key="1">
    <source>
        <dbReference type="ARBA" id="ARBA00006739"/>
    </source>
</evidence>
<comment type="caution">
    <text evidence="5">The sequence shown here is derived from an EMBL/GenBank/DDBJ whole genome shotgun (WGS) entry which is preliminary data.</text>
</comment>
<evidence type="ECO:0000313" key="6">
    <source>
        <dbReference type="Proteomes" id="UP000298337"/>
    </source>
</evidence>
<dbReference type="PANTHER" id="PTHR43630">
    <property type="entry name" value="POLY-BETA-1,6-N-ACETYL-D-GLUCOSAMINE SYNTHASE"/>
    <property type="match status" value="1"/>
</dbReference>
<dbReference type="Pfam" id="PF13641">
    <property type="entry name" value="Glyco_tranf_2_3"/>
    <property type="match status" value="1"/>
</dbReference>
<evidence type="ECO:0000313" key="5">
    <source>
        <dbReference type="EMBL" id="TGE04184.1"/>
    </source>
</evidence>
<proteinExistence type="inferred from homology"/>
<feature type="transmembrane region" description="Helical" evidence="4">
    <location>
        <begin position="326"/>
        <end position="344"/>
    </location>
</feature>
<organism evidence="5 6">
    <name type="scientific">Hymenobacter fodinae</name>
    <dbReference type="NCBI Taxonomy" id="2510796"/>
    <lineage>
        <taxon>Bacteria</taxon>
        <taxon>Pseudomonadati</taxon>
        <taxon>Bacteroidota</taxon>
        <taxon>Cytophagia</taxon>
        <taxon>Cytophagales</taxon>
        <taxon>Hymenobacteraceae</taxon>
        <taxon>Hymenobacter</taxon>
    </lineage>
</organism>
<dbReference type="RefSeq" id="WP_135436626.1">
    <property type="nucleotide sequence ID" value="NZ_SRLA01000006.1"/>
</dbReference>
<keyword evidence="4" id="KW-1133">Transmembrane helix</keyword>
<feature type="transmembrane region" description="Helical" evidence="4">
    <location>
        <begin position="377"/>
        <end position="399"/>
    </location>
</feature>